<evidence type="ECO:0000256" key="2">
    <source>
        <dbReference type="ARBA" id="ARBA00024035"/>
    </source>
</evidence>
<keyword evidence="6" id="KW-1185">Reference proteome</keyword>
<dbReference type="PANTHER" id="PTHR35092:SF1">
    <property type="entry name" value="CHLORINASE MJ1651"/>
    <property type="match status" value="1"/>
</dbReference>
<evidence type="ECO:0000313" key="5">
    <source>
        <dbReference type="EMBL" id="MDN3706265.1"/>
    </source>
</evidence>
<evidence type="ECO:0000256" key="1">
    <source>
        <dbReference type="ARBA" id="ARBA00022691"/>
    </source>
</evidence>
<dbReference type="Gene3D" id="2.40.30.90">
    <property type="entry name" value="Bacterial fluorinating enzyme like"/>
    <property type="match status" value="1"/>
</dbReference>
<reference evidence="6" key="1">
    <citation type="journal article" date="2019" name="Int. J. Syst. Evol. Microbiol.">
        <title>The Global Catalogue of Microorganisms (GCM) 10K type strain sequencing project: providing services to taxonomists for standard genome sequencing and annotation.</title>
        <authorList>
            <consortium name="The Broad Institute Genomics Platform"/>
            <consortium name="The Broad Institute Genome Sequencing Center for Infectious Disease"/>
            <person name="Wu L."/>
            <person name="Ma J."/>
        </authorList>
    </citation>
    <scope>NUCLEOTIDE SEQUENCE [LARGE SCALE GENOMIC DNA]</scope>
    <source>
        <strain evidence="6">CECT 7184</strain>
    </source>
</reference>
<comment type="similarity">
    <text evidence="2">Belongs to the SAM hydrolase / SAM-dependent halogenase family.</text>
</comment>
<feature type="domain" description="S-adenosyl-l-methionine hydroxide adenosyltransferase N-terminal" evidence="3">
    <location>
        <begin position="4"/>
        <end position="144"/>
    </location>
</feature>
<evidence type="ECO:0000259" key="4">
    <source>
        <dbReference type="Pfam" id="PF20257"/>
    </source>
</evidence>
<name>A0ABT8CPN9_9FLAO</name>
<dbReference type="RefSeq" id="WP_290362348.1">
    <property type="nucleotide sequence ID" value="NZ_JAUFQU010000001.1"/>
</dbReference>
<gene>
    <name evidence="5" type="ORF">QW060_03895</name>
</gene>
<dbReference type="Gene3D" id="3.40.50.10790">
    <property type="entry name" value="S-adenosyl-l-methionine hydroxide adenosyltransferase, N-terminal"/>
    <property type="match status" value="1"/>
</dbReference>
<keyword evidence="1" id="KW-0949">S-adenosyl-L-methionine</keyword>
<comment type="caution">
    <text evidence="5">The sequence shown here is derived from an EMBL/GenBank/DDBJ whole genome shotgun (WGS) entry which is preliminary data.</text>
</comment>
<dbReference type="PIRSF" id="PIRSF006779">
    <property type="entry name" value="UCP006779"/>
    <property type="match status" value="1"/>
</dbReference>
<dbReference type="SUPFAM" id="SSF102522">
    <property type="entry name" value="Bacterial fluorinating enzyme, N-terminal domain"/>
    <property type="match status" value="1"/>
</dbReference>
<sequence>MSIITLTTDFGIKDHFVAIAKGKLLSKIPHCQLVDVSHCIDLYNVGNASYVVSGAYASFPKNTIHIICVDAELHENSRFLLMRFDGHFFLAADNGICSLLTQEREYAVEKVVLLQNKPEHLSCMDLFADVCAAINGGADAESLGELIGSEDYVGMTELRPRISEDGNVIFANIVYEDHYGNAVSNVSKKLFEEVGKGRPFLFTGSKYKMTRINKYYADFNTETRALSEYHGSSLLIFNDLEMLQVSLYKTNPATSGSVKSLLGLGYHDPIIIEFESKNE</sequence>
<dbReference type="InterPro" id="IPR046469">
    <property type="entry name" value="SAM_HAT_N"/>
</dbReference>
<feature type="domain" description="S-adenosyl-l-methionine hydroxide adenosyltransferase C-terminal" evidence="4">
    <location>
        <begin position="172"/>
        <end position="270"/>
    </location>
</feature>
<proteinExistence type="inferred from homology"/>
<dbReference type="Pfam" id="PF01887">
    <property type="entry name" value="SAM_HAT_N"/>
    <property type="match status" value="1"/>
</dbReference>
<dbReference type="InterPro" id="IPR002747">
    <property type="entry name" value="SAM_OH_AdoTrfase"/>
</dbReference>
<dbReference type="Pfam" id="PF20257">
    <property type="entry name" value="SAM_HAT_C"/>
    <property type="match status" value="1"/>
</dbReference>
<protein>
    <submittedName>
        <fullName evidence="5">SAM-dependent chlorinase/fluorinase</fullName>
    </submittedName>
</protein>
<evidence type="ECO:0000313" key="6">
    <source>
        <dbReference type="Proteomes" id="UP001242368"/>
    </source>
</evidence>
<organism evidence="5 6">
    <name type="scientific">Paenimyroides ceti</name>
    <dbReference type="NCBI Taxonomy" id="395087"/>
    <lineage>
        <taxon>Bacteria</taxon>
        <taxon>Pseudomonadati</taxon>
        <taxon>Bacteroidota</taxon>
        <taxon>Flavobacteriia</taxon>
        <taxon>Flavobacteriales</taxon>
        <taxon>Flavobacteriaceae</taxon>
        <taxon>Paenimyroides</taxon>
    </lineage>
</organism>
<dbReference type="PANTHER" id="PTHR35092">
    <property type="entry name" value="CHLORINASE MJ1651"/>
    <property type="match status" value="1"/>
</dbReference>
<dbReference type="Proteomes" id="UP001242368">
    <property type="component" value="Unassembled WGS sequence"/>
</dbReference>
<dbReference type="InterPro" id="IPR023228">
    <property type="entry name" value="SAM_OH_AdoTrfase_N_sf"/>
</dbReference>
<evidence type="ECO:0000259" key="3">
    <source>
        <dbReference type="Pfam" id="PF01887"/>
    </source>
</evidence>
<accession>A0ABT8CPN9</accession>
<dbReference type="InterPro" id="IPR046470">
    <property type="entry name" value="SAM_HAT_C"/>
</dbReference>
<dbReference type="InterPro" id="IPR023227">
    <property type="entry name" value="SAM_OH_AdoTrfase_C_sf"/>
</dbReference>
<dbReference type="EMBL" id="JAUFQU010000001">
    <property type="protein sequence ID" value="MDN3706265.1"/>
    <property type="molecule type" value="Genomic_DNA"/>
</dbReference>
<dbReference type="SUPFAM" id="SSF101852">
    <property type="entry name" value="Bacterial fluorinating enzyme, C-terminal domain"/>
    <property type="match status" value="1"/>
</dbReference>